<dbReference type="Pfam" id="PF10590">
    <property type="entry name" value="PNP_phzG_C"/>
    <property type="match status" value="1"/>
</dbReference>
<feature type="binding site" evidence="6">
    <location>
        <begin position="7"/>
        <end position="10"/>
    </location>
    <ligand>
        <name>substrate</name>
    </ligand>
</feature>
<name>A0A1R4IGG8_9ACTN</name>
<feature type="binding site" evidence="5 6">
    <location>
        <position position="65"/>
    </location>
    <ligand>
        <name>substrate</name>
    </ligand>
</feature>
<feature type="domain" description="Pyridoxamine 5'-phosphate oxidase N-terminal" evidence="8">
    <location>
        <begin position="42"/>
        <end position="158"/>
    </location>
</feature>
<evidence type="ECO:0000256" key="4">
    <source>
        <dbReference type="ARBA" id="ARBA00023002"/>
    </source>
</evidence>
<evidence type="ECO:0000313" key="10">
    <source>
        <dbReference type="EMBL" id="SJN18901.1"/>
    </source>
</evidence>
<comment type="cofactor">
    <cofactor evidence="5 7">
        <name>FMN</name>
        <dbReference type="ChEBI" id="CHEBI:58210"/>
    </cofactor>
    <text evidence="5 7">Binds 1 FMN per subunit.</text>
</comment>
<dbReference type="RefSeq" id="WP_094763470.1">
    <property type="nucleotide sequence ID" value="NZ_FUKQ01000007.1"/>
</dbReference>
<dbReference type="GO" id="GO:0008615">
    <property type="term" value="P:pyridoxine biosynthetic process"/>
    <property type="evidence" value="ECO:0007669"/>
    <property type="project" value="UniProtKB-UniRule"/>
</dbReference>
<evidence type="ECO:0000313" key="11">
    <source>
        <dbReference type="Proteomes" id="UP000188342"/>
    </source>
</evidence>
<evidence type="ECO:0000256" key="6">
    <source>
        <dbReference type="PIRSR" id="PIRSR000190-1"/>
    </source>
</evidence>
<protein>
    <recommendedName>
        <fullName evidence="5">Pyridoxine/pyridoxamine 5'-phosphate oxidase</fullName>
        <ecNumber evidence="5">1.4.3.5</ecNumber>
    </recommendedName>
    <alternativeName>
        <fullName evidence="5">PNP/PMP oxidase</fullName>
        <shortName evidence="5">PNPOx</shortName>
    </alternativeName>
    <alternativeName>
        <fullName evidence="5">Pyridoxal 5'-phosphate synthase</fullName>
    </alternativeName>
</protein>
<dbReference type="OrthoDB" id="9780392at2"/>
<dbReference type="PANTHER" id="PTHR10851">
    <property type="entry name" value="PYRIDOXINE-5-PHOSPHATE OXIDASE"/>
    <property type="match status" value="1"/>
</dbReference>
<keyword evidence="3 5" id="KW-0288">FMN</keyword>
<dbReference type="PANTHER" id="PTHR10851:SF0">
    <property type="entry name" value="PYRIDOXINE-5'-PHOSPHATE OXIDASE"/>
    <property type="match status" value="1"/>
</dbReference>
<comment type="similarity">
    <text evidence="1 5">Belongs to the pyridoxamine 5'-phosphate oxidase family.</text>
</comment>
<dbReference type="InterPro" id="IPR012349">
    <property type="entry name" value="Split_barrel_FMN-bd"/>
</dbReference>
<feature type="binding site" evidence="5 6">
    <location>
        <position position="126"/>
    </location>
    <ligand>
        <name>substrate</name>
    </ligand>
</feature>
<comment type="pathway">
    <text evidence="5">Cofactor metabolism; pyridoxal 5'-phosphate salvage; pyridoxal 5'-phosphate from pyridoxamine 5'-phosphate: step 1/1.</text>
</comment>
<comment type="subunit">
    <text evidence="5">Homodimer.</text>
</comment>
<comment type="caution">
    <text evidence="5">Lacks conserved residue(s) required for the propagation of feature annotation.</text>
</comment>
<gene>
    <name evidence="5" type="primary">pdxH</name>
    <name evidence="10" type="ORF">FM114_01695</name>
</gene>
<feature type="binding site" evidence="5 7">
    <location>
        <begin position="60"/>
        <end position="65"/>
    </location>
    <ligand>
        <name>FMN</name>
        <dbReference type="ChEBI" id="CHEBI:58210"/>
    </ligand>
</feature>
<feature type="domain" description="Pyridoxine 5'-phosphate oxidase dimerisation C-terminal" evidence="9">
    <location>
        <begin position="170"/>
        <end position="210"/>
    </location>
</feature>
<dbReference type="Pfam" id="PF01243">
    <property type="entry name" value="PNPOx_N"/>
    <property type="match status" value="1"/>
</dbReference>
<keyword evidence="5" id="KW-0664">Pyridoxine biosynthesis</keyword>
<feature type="binding site" evidence="5 7">
    <location>
        <position position="81"/>
    </location>
    <ligand>
        <name>FMN</name>
        <dbReference type="ChEBI" id="CHEBI:58210"/>
    </ligand>
</feature>
<feature type="binding site" evidence="5 7">
    <location>
        <position position="193"/>
    </location>
    <ligand>
        <name>FMN</name>
        <dbReference type="ChEBI" id="CHEBI:58210"/>
    </ligand>
</feature>
<dbReference type="AlphaFoldDB" id="A0A1R4IGG8"/>
<evidence type="ECO:0000256" key="2">
    <source>
        <dbReference type="ARBA" id="ARBA00022630"/>
    </source>
</evidence>
<dbReference type="HAMAP" id="MF_01629">
    <property type="entry name" value="PdxH"/>
    <property type="match status" value="1"/>
</dbReference>
<keyword evidence="11" id="KW-1185">Reference proteome</keyword>
<feature type="binding site" evidence="5 6">
    <location>
        <position position="130"/>
    </location>
    <ligand>
        <name>substrate</name>
    </ligand>
</feature>
<evidence type="ECO:0000256" key="7">
    <source>
        <dbReference type="PIRSR" id="PIRSR000190-2"/>
    </source>
</evidence>
<feature type="binding site" evidence="5 6">
    <location>
        <begin position="189"/>
        <end position="191"/>
    </location>
    <ligand>
        <name>substrate</name>
    </ligand>
</feature>
<dbReference type="EMBL" id="FUKQ01000007">
    <property type="protein sequence ID" value="SJN18901.1"/>
    <property type="molecule type" value="Genomic_DNA"/>
</dbReference>
<dbReference type="InterPro" id="IPR000659">
    <property type="entry name" value="Pyridox_Oxase"/>
</dbReference>
<evidence type="ECO:0000259" key="9">
    <source>
        <dbReference type="Pfam" id="PF10590"/>
    </source>
</evidence>
<dbReference type="InterPro" id="IPR019576">
    <property type="entry name" value="Pyridoxamine_oxidase_dimer_C"/>
</dbReference>
<evidence type="ECO:0000259" key="8">
    <source>
        <dbReference type="Pfam" id="PF01243"/>
    </source>
</evidence>
<evidence type="ECO:0000256" key="5">
    <source>
        <dbReference type="HAMAP-Rule" id="MF_01629"/>
    </source>
</evidence>
<comment type="function">
    <text evidence="5">Catalyzes the oxidation of either pyridoxine 5'-phosphate (PNP) or pyridoxamine 5'-phosphate (PMP) into pyridoxal 5'-phosphate (PLP).</text>
</comment>
<dbReference type="NCBIfam" id="TIGR00558">
    <property type="entry name" value="pdxH"/>
    <property type="match status" value="1"/>
</dbReference>
<evidence type="ECO:0000256" key="3">
    <source>
        <dbReference type="ARBA" id="ARBA00022643"/>
    </source>
</evidence>
<dbReference type="InterPro" id="IPR011576">
    <property type="entry name" value="Pyridox_Oxase_N"/>
</dbReference>
<feature type="binding site" evidence="5 6">
    <location>
        <position position="122"/>
    </location>
    <ligand>
        <name>substrate</name>
    </ligand>
</feature>
<dbReference type="PIRSF" id="PIRSF000190">
    <property type="entry name" value="Pyd_amn-ph_oxd"/>
    <property type="match status" value="1"/>
</dbReference>
<dbReference type="UniPathway" id="UPA01068">
    <property type="reaction ID" value="UER00304"/>
</dbReference>
<sequence>MDIRGMRRDYQGEALEEANSSVEPVGQFQTWFEQARKTDNLDPNAMTLATVGPDGRPSTRIVLMKSFDGAGIVFYTNYDSRKGRELATNPLAALQFHWPQLERVVRIEGMVTRVSPEESDEYFNVRPVDSRIGAWASPQSQVIPNRGVLVANAAKISAKHGIHPPRPDNWGGYRLDPDCWEFWQGRTSRLHDRLRYTRVDGGWHRDRLAP</sequence>
<organism evidence="10 11">
    <name type="scientific">Luteococcus japonicus LSP_Lj1</name>
    <dbReference type="NCBI Taxonomy" id="1255658"/>
    <lineage>
        <taxon>Bacteria</taxon>
        <taxon>Bacillati</taxon>
        <taxon>Actinomycetota</taxon>
        <taxon>Actinomycetes</taxon>
        <taxon>Propionibacteriales</taxon>
        <taxon>Propionibacteriaceae</taxon>
        <taxon>Luteococcus</taxon>
    </lineage>
</organism>
<feature type="binding site" evidence="5 7">
    <location>
        <begin position="75"/>
        <end position="76"/>
    </location>
    <ligand>
        <name>FMN</name>
        <dbReference type="ChEBI" id="CHEBI:58210"/>
    </ligand>
</feature>
<dbReference type="PROSITE" id="PS01064">
    <property type="entry name" value="PYRIDOX_OXIDASE"/>
    <property type="match status" value="1"/>
</dbReference>
<evidence type="ECO:0000256" key="1">
    <source>
        <dbReference type="ARBA" id="ARBA00007301"/>
    </source>
</evidence>
<dbReference type="Gene3D" id="2.30.110.10">
    <property type="entry name" value="Electron Transport, Fmn-binding Protein, Chain A"/>
    <property type="match status" value="1"/>
</dbReference>
<dbReference type="GO" id="GO:0004733">
    <property type="term" value="F:pyridoxamine phosphate oxidase activity"/>
    <property type="evidence" value="ECO:0007669"/>
    <property type="project" value="UniProtKB-UniRule"/>
</dbReference>
<dbReference type="EC" id="1.4.3.5" evidence="5"/>
<feature type="binding site" evidence="5 7">
    <location>
        <begin position="139"/>
        <end position="140"/>
    </location>
    <ligand>
        <name>FMN</name>
        <dbReference type="ChEBI" id="CHEBI:58210"/>
    </ligand>
</feature>
<comment type="pathway">
    <text evidence="5">Cofactor metabolism; pyridoxal 5'-phosphate salvage; pyridoxal 5'-phosphate from pyridoxine 5'-phosphate: step 1/1.</text>
</comment>
<dbReference type="STRING" id="1255658.FM114_01695"/>
<dbReference type="GO" id="GO:0010181">
    <property type="term" value="F:FMN binding"/>
    <property type="evidence" value="ECO:0007669"/>
    <property type="project" value="UniProtKB-UniRule"/>
</dbReference>
<proteinExistence type="inferred from homology"/>
<dbReference type="Proteomes" id="UP000188342">
    <property type="component" value="Unassembled WGS sequence"/>
</dbReference>
<comment type="catalytic activity">
    <reaction evidence="5">
        <text>pyridoxamine 5'-phosphate + O2 + H2O = pyridoxal 5'-phosphate + H2O2 + NH4(+)</text>
        <dbReference type="Rhea" id="RHEA:15817"/>
        <dbReference type="ChEBI" id="CHEBI:15377"/>
        <dbReference type="ChEBI" id="CHEBI:15379"/>
        <dbReference type="ChEBI" id="CHEBI:16240"/>
        <dbReference type="ChEBI" id="CHEBI:28938"/>
        <dbReference type="ChEBI" id="CHEBI:58451"/>
        <dbReference type="ChEBI" id="CHEBI:597326"/>
        <dbReference type="EC" id="1.4.3.5"/>
    </reaction>
</comment>
<feature type="binding site" evidence="5 7">
    <location>
        <position position="82"/>
    </location>
    <ligand>
        <name>FMN</name>
        <dbReference type="ChEBI" id="CHEBI:58210"/>
    </ligand>
</feature>
<dbReference type="SUPFAM" id="SSF50475">
    <property type="entry name" value="FMN-binding split barrel"/>
    <property type="match status" value="1"/>
</dbReference>
<comment type="catalytic activity">
    <reaction evidence="5">
        <text>pyridoxine 5'-phosphate + O2 = pyridoxal 5'-phosphate + H2O2</text>
        <dbReference type="Rhea" id="RHEA:15149"/>
        <dbReference type="ChEBI" id="CHEBI:15379"/>
        <dbReference type="ChEBI" id="CHEBI:16240"/>
        <dbReference type="ChEBI" id="CHEBI:58589"/>
        <dbReference type="ChEBI" id="CHEBI:597326"/>
        <dbReference type="EC" id="1.4.3.5"/>
    </reaction>
</comment>
<accession>A0A1R4IGG8</accession>
<dbReference type="InterPro" id="IPR019740">
    <property type="entry name" value="Pyridox_Oxase_CS"/>
</dbReference>
<keyword evidence="2 5" id="KW-0285">Flavoprotein</keyword>
<reference evidence="10 11" key="1">
    <citation type="submission" date="2017-02" db="EMBL/GenBank/DDBJ databases">
        <authorList>
            <person name="Peterson S.W."/>
        </authorList>
    </citation>
    <scope>NUCLEOTIDE SEQUENCE [LARGE SCALE GENOMIC DNA]</scope>
    <source>
        <strain evidence="10 11">LSP_Lj1</strain>
    </source>
</reference>
<keyword evidence="4 5" id="KW-0560">Oxidoreductase</keyword>
<feature type="binding site" evidence="5 7">
    <location>
        <position position="183"/>
    </location>
    <ligand>
        <name>FMN</name>
        <dbReference type="ChEBI" id="CHEBI:58210"/>
    </ligand>
</feature>
<dbReference type="NCBIfam" id="NF004231">
    <property type="entry name" value="PRK05679.1"/>
    <property type="match status" value="1"/>
</dbReference>